<dbReference type="InterPro" id="IPR011256">
    <property type="entry name" value="Reg_factor_effector_dom_sf"/>
</dbReference>
<dbReference type="SMART" id="SM00871">
    <property type="entry name" value="AraC_E_bind"/>
    <property type="match status" value="1"/>
</dbReference>
<reference evidence="5" key="1">
    <citation type="submission" date="2023-07" db="EMBL/GenBank/DDBJ databases">
        <title>Two novel species in the genus Flavivirga.</title>
        <authorList>
            <person name="Kwon K."/>
        </authorList>
    </citation>
    <scope>NUCLEOTIDE SEQUENCE</scope>
    <source>
        <strain evidence="5">KCTC 52353</strain>
    </source>
</reference>
<evidence type="ECO:0000313" key="6">
    <source>
        <dbReference type="Proteomes" id="UP001176883"/>
    </source>
</evidence>
<dbReference type="Pfam" id="PF06445">
    <property type="entry name" value="GyrI-like"/>
    <property type="match status" value="1"/>
</dbReference>
<evidence type="ECO:0000259" key="4">
    <source>
        <dbReference type="PROSITE" id="PS01124"/>
    </source>
</evidence>
<comment type="caution">
    <text evidence="5">The sequence shown here is derived from an EMBL/GenBank/DDBJ whole genome shotgun (WGS) entry which is preliminary data.</text>
</comment>
<dbReference type="PROSITE" id="PS00041">
    <property type="entry name" value="HTH_ARAC_FAMILY_1"/>
    <property type="match status" value="1"/>
</dbReference>
<dbReference type="InterPro" id="IPR020449">
    <property type="entry name" value="Tscrpt_reg_AraC-type_HTH"/>
</dbReference>
<dbReference type="EMBL" id="JAUOEK010000179">
    <property type="protein sequence ID" value="MDO5971959.1"/>
    <property type="molecule type" value="Genomic_DNA"/>
</dbReference>
<keyword evidence="1" id="KW-0805">Transcription regulation</keyword>
<evidence type="ECO:0000256" key="2">
    <source>
        <dbReference type="ARBA" id="ARBA00023125"/>
    </source>
</evidence>
<dbReference type="InterPro" id="IPR009057">
    <property type="entry name" value="Homeodomain-like_sf"/>
</dbReference>
<organism evidence="5 6">
    <name type="scientific">Flavivirga aquimarina</name>
    <dbReference type="NCBI Taxonomy" id="2027862"/>
    <lineage>
        <taxon>Bacteria</taxon>
        <taxon>Pseudomonadati</taxon>
        <taxon>Bacteroidota</taxon>
        <taxon>Flavobacteriia</taxon>
        <taxon>Flavobacteriales</taxon>
        <taxon>Flavobacteriaceae</taxon>
        <taxon>Flavivirga</taxon>
    </lineage>
</organism>
<feature type="domain" description="HTH araC/xylS-type" evidence="4">
    <location>
        <begin position="17"/>
        <end position="117"/>
    </location>
</feature>
<dbReference type="Pfam" id="PF12833">
    <property type="entry name" value="HTH_18"/>
    <property type="match status" value="1"/>
</dbReference>
<keyword evidence="3" id="KW-0804">Transcription</keyword>
<evidence type="ECO:0000313" key="5">
    <source>
        <dbReference type="EMBL" id="MDO5971959.1"/>
    </source>
</evidence>
<proteinExistence type="predicted"/>
<dbReference type="PANTHER" id="PTHR40055">
    <property type="entry name" value="TRANSCRIPTIONAL REGULATOR YGIV-RELATED"/>
    <property type="match status" value="1"/>
</dbReference>
<dbReference type="PRINTS" id="PR00032">
    <property type="entry name" value="HTHARAC"/>
</dbReference>
<keyword evidence="6" id="KW-1185">Reference proteome</keyword>
<evidence type="ECO:0000256" key="1">
    <source>
        <dbReference type="ARBA" id="ARBA00023015"/>
    </source>
</evidence>
<accession>A0ABT8WFM2</accession>
<dbReference type="InterPro" id="IPR029442">
    <property type="entry name" value="GyrI-like"/>
</dbReference>
<keyword evidence="2" id="KW-0238">DNA-binding</keyword>
<dbReference type="SUPFAM" id="SSF55136">
    <property type="entry name" value="Probable bacterial effector-binding domain"/>
    <property type="match status" value="1"/>
</dbReference>
<gene>
    <name evidence="5" type="ORF">Q4Q35_19330</name>
</gene>
<dbReference type="PANTHER" id="PTHR40055:SF2">
    <property type="entry name" value="DNA GYRASE INHIBITOR"/>
    <property type="match status" value="1"/>
</dbReference>
<dbReference type="Gene3D" id="1.10.10.60">
    <property type="entry name" value="Homeodomain-like"/>
    <property type="match status" value="2"/>
</dbReference>
<dbReference type="InterPro" id="IPR018062">
    <property type="entry name" value="HTH_AraC-typ_CS"/>
</dbReference>
<dbReference type="InterPro" id="IPR050908">
    <property type="entry name" value="SmbC-like"/>
</dbReference>
<dbReference type="Gene3D" id="3.20.80.10">
    <property type="entry name" value="Regulatory factor, effector binding domain"/>
    <property type="match status" value="1"/>
</dbReference>
<evidence type="ECO:0000256" key="3">
    <source>
        <dbReference type="ARBA" id="ARBA00023163"/>
    </source>
</evidence>
<sequence>MAISDNFLDKNYIRRINLALNFIDDNLDSELLSLETVSKIALYSPFHFHRLFKAIIGETLNAYISRRRIEKAASVLMHKKDVNITEISLSFGFNSNSSFTRTFKKFYGVSPSEFRKQSSGRFSKISQEESKNGQENLIFEKYICNINNHLNWIKMNADIEIKDIPELHFACITHIGVDGIEQVFDRLIKWAIPKGFMQNSEAKLARIFHDSFKITAPNKVRMSVSLITKSDFVNEGEIHKISISRGTCIVGRFEILPKDFEQAWTSLFVWMHDNGYKKSDKNPFEIYHNDFREHPENKFIVDLHIPIE</sequence>
<dbReference type="RefSeq" id="WP_303279676.1">
    <property type="nucleotide sequence ID" value="NZ_JAUOEK010000179.1"/>
</dbReference>
<dbReference type="InterPro" id="IPR010499">
    <property type="entry name" value="AraC_E-bd"/>
</dbReference>
<name>A0ABT8WFM2_9FLAO</name>
<dbReference type="SUPFAM" id="SSF46689">
    <property type="entry name" value="Homeodomain-like"/>
    <property type="match status" value="2"/>
</dbReference>
<dbReference type="Proteomes" id="UP001176883">
    <property type="component" value="Unassembled WGS sequence"/>
</dbReference>
<protein>
    <submittedName>
        <fullName evidence="5">Helix-turn-helix domain-containing protein</fullName>
    </submittedName>
</protein>
<dbReference type="InterPro" id="IPR018060">
    <property type="entry name" value="HTH_AraC"/>
</dbReference>
<dbReference type="SMART" id="SM00342">
    <property type="entry name" value="HTH_ARAC"/>
    <property type="match status" value="1"/>
</dbReference>
<dbReference type="PROSITE" id="PS01124">
    <property type="entry name" value="HTH_ARAC_FAMILY_2"/>
    <property type="match status" value="1"/>
</dbReference>